<dbReference type="AlphaFoldDB" id="A0A0V0XDN4"/>
<accession>A0A0V0XDN4</accession>
<dbReference type="EMBL" id="JYDU01000445">
    <property type="protein sequence ID" value="KRX86161.1"/>
    <property type="molecule type" value="Genomic_DNA"/>
</dbReference>
<dbReference type="Proteomes" id="UP000054815">
    <property type="component" value="Unassembled WGS sequence"/>
</dbReference>
<proteinExistence type="predicted"/>
<organism evidence="1 2">
    <name type="scientific">Trichinella pseudospiralis</name>
    <name type="common">Parasitic roundworm</name>
    <dbReference type="NCBI Taxonomy" id="6337"/>
    <lineage>
        <taxon>Eukaryota</taxon>
        <taxon>Metazoa</taxon>
        <taxon>Ecdysozoa</taxon>
        <taxon>Nematoda</taxon>
        <taxon>Enoplea</taxon>
        <taxon>Dorylaimia</taxon>
        <taxon>Trichinellida</taxon>
        <taxon>Trichinellidae</taxon>
        <taxon>Trichinella</taxon>
    </lineage>
</organism>
<gene>
    <name evidence="1" type="ORF">T4E_12345</name>
</gene>
<name>A0A0V0XDN4_TRIPS</name>
<comment type="caution">
    <text evidence="1">The sequence shown here is derived from an EMBL/GenBank/DDBJ whole genome shotgun (WGS) entry which is preliminary data.</text>
</comment>
<sequence length="68" mass="7833">MRVPKPTELLETFVVCTEKALFLKELHRDGPTTRELAQHRWVTLLIPLPVTFTQCVRCKTVCLGAKRI</sequence>
<reference evidence="1 2" key="1">
    <citation type="submission" date="2015-01" db="EMBL/GenBank/DDBJ databases">
        <title>Evolution of Trichinella species and genotypes.</title>
        <authorList>
            <person name="Korhonen P.K."/>
            <person name="Edoardo P."/>
            <person name="Giuseppe L.R."/>
            <person name="Gasser R.B."/>
        </authorList>
    </citation>
    <scope>NUCLEOTIDE SEQUENCE [LARGE SCALE GENOMIC DNA]</scope>
    <source>
        <strain evidence="1">ISS141</strain>
    </source>
</reference>
<protein>
    <submittedName>
        <fullName evidence="1">Uncharacterized protein</fullName>
    </submittedName>
</protein>
<evidence type="ECO:0000313" key="1">
    <source>
        <dbReference type="EMBL" id="KRX86161.1"/>
    </source>
</evidence>
<evidence type="ECO:0000313" key="2">
    <source>
        <dbReference type="Proteomes" id="UP000054815"/>
    </source>
</evidence>